<dbReference type="AlphaFoldDB" id="A0A2T4YU09"/>
<feature type="compositionally biased region" description="Basic and acidic residues" evidence="1">
    <location>
        <begin position="149"/>
        <end position="159"/>
    </location>
</feature>
<organism evidence="3 4">
    <name type="scientific">Sphingomonas aerolata</name>
    <dbReference type="NCBI Taxonomy" id="185951"/>
    <lineage>
        <taxon>Bacteria</taxon>
        <taxon>Pseudomonadati</taxon>
        <taxon>Pseudomonadota</taxon>
        <taxon>Alphaproteobacteria</taxon>
        <taxon>Sphingomonadales</taxon>
        <taxon>Sphingomonadaceae</taxon>
        <taxon>Sphingomonas</taxon>
    </lineage>
</organism>
<feature type="domain" description="LysM" evidence="2">
    <location>
        <begin position="97"/>
        <end position="144"/>
    </location>
</feature>
<evidence type="ECO:0000259" key="2">
    <source>
        <dbReference type="PROSITE" id="PS51782"/>
    </source>
</evidence>
<dbReference type="Gene3D" id="3.10.350.10">
    <property type="entry name" value="LysM domain"/>
    <property type="match status" value="1"/>
</dbReference>
<dbReference type="SUPFAM" id="SSF48452">
    <property type="entry name" value="TPR-like"/>
    <property type="match status" value="1"/>
</dbReference>
<name>A0A2T4YU09_9SPHN</name>
<evidence type="ECO:0000313" key="4">
    <source>
        <dbReference type="Proteomes" id="UP000240996"/>
    </source>
</evidence>
<accession>A0A2T4YU09</accession>
<keyword evidence="4" id="KW-1185">Reference proteome</keyword>
<comment type="caution">
    <text evidence="3">The sequence shown here is derived from an EMBL/GenBank/DDBJ whole genome shotgun (WGS) entry which is preliminary data.</text>
</comment>
<reference evidence="3 4" key="1">
    <citation type="submission" date="2018-04" db="EMBL/GenBank/DDBJ databases">
        <title>Genomic Encyclopedia of Type Strains, Phase III (KMG-III): the genomes of soil and plant-associated and newly described type strains.</title>
        <authorList>
            <person name="Whitman W."/>
        </authorList>
    </citation>
    <scope>NUCLEOTIDE SEQUENCE [LARGE SCALE GENOMIC DNA]</scope>
    <source>
        <strain evidence="3 4">NW12</strain>
    </source>
</reference>
<dbReference type="PROSITE" id="PS51782">
    <property type="entry name" value="LYSM"/>
    <property type="match status" value="1"/>
</dbReference>
<dbReference type="SUPFAM" id="SSF54106">
    <property type="entry name" value="LysM domain"/>
    <property type="match status" value="1"/>
</dbReference>
<dbReference type="RefSeq" id="WP_107930306.1">
    <property type="nucleotide sequence ID" value="NZ_PZZN01000001.1"/>
</dbReference>
<feature type="region of interest" description="Disordered" evidence="1">
    <location>
        <begin position="145"/>
        <end position="183"/>
    </location>
</feature>
<evidence type="ECO:0000256" key="1">
    <source>
        <dbReference type="SAM" id="MobiDB-lite"/>
    </source>
</evidence>
<dbReference type="InterPro" id="IPR018392">
    <property type="entry name" value="LysM"/>
</dbReference>
<gene>
    <name evidence="3" type="ORF">C8J24_0687</name>
</gene>
<sequence length="246" mass="25977">MSFSPRQVARAGALALALAITACSHGPKAGPQLAPAPQTTPASEIDAILLLLDQGDSGAAKKRINAALKRDPMNPSVQVLRDSIDRDPKDLLGPTSFTYTTRDGDTMSGLAQRFLGNRLKAYQLARYNDIAKPADLVAGRTLRIPGEPPRIEAPRRSEPRPVPAAPTRVKPAAPRPAPVTKPTAPTVNRVAARQARATGLAALNSGNVVRAVGLLRRAAALDPGNPVIARDLTRAERIAATVKARK</sequence>
<dbReference type="Pfam" id="PF01476">
    <property type="entry name" value="LysM"/>
    <property type="match status" value="1"/>
</dbReference>
<dbReference type="EMBL" id="PZZN01000001">
    <property type="protein sequence ID" value="PTM47295.1"/>
    <property type="molecule type" value="Genomic_DNA"/>
</dbReference>
<dbReference type="Proteomes" id="UP000240996">
    <property type="component" value="Unassembled WGS sequence"/>
</dbReference>
<proteinExistence type="predicted"/>
<dbReference type="PROSITE" id="PS51257">
    <property type="entry name" value="PROKAR_LIPOPROTEIN"/>
    <property type="match status" value="1"/>
</dbReference>
<dbReference type="InterPro" id="IPR036779">
    <property type="entry name" value="LysM_dom_sf"/>
</dbReference>
<protein>
    <submittedName>
        <fullName evidence="3">LysM domain-containing protein</fullName>
    </submittedName>
</protein>
<evidence type="ECO:0000313" key="3">
    <source>
        <dbReference type="EMBL" id="PTM47295.1"/>
    </source>
</evidence>
<dbReference type="InterPro" id="IPR011990">
    <property type="entry name" value="TPR-like_helical_dom_sf"/>
</dbReference>
<dbReference type="CDD" id="cd00118">
    <property type="entry name" value="LysM"/>
    <property type="match status" value="1"/>
</dbReference>